<feature type="domain" description="AMP-binding enzyme C-terminal" evidence="2">
    <location>
        <begin position="475"/>
        <end position="556"/>
    </location>
</feature>
<reference evidence="3 4" key="2">
    <citation type="journal article" date="2017" name="Sci. Rep.">
        <title>Ant-infecting Ophiocordyceps genomes reveal a high diversity of potential behavioral manipulation genes and a possible major role for enterotoxins.</title>
        <authorList>
            <person name="de Bekker C."/>
            <person name="Ohm R.A."/>
            <person name="Evans H.C."/>
            <person name="Brachmann A."/>
            <person name="Hughes D.P."/>
        </authorList>
    </citation>
    <scope>NUCLEOTIDE SEQUENCE [LARGE SCALE GENOMIC DNA]</scope>
    <source>
        <strain evidence="3 4">SC16a</strain>
    </source>
</reference>
<dbReference type="InterPro" id="IPR000873">
    <property type="entry name" value="AMP-dep_synth/lig_dom"/>
</dbReference>
<dbReference type="SUPFAM" id="SSF56801">
    <property type="entry name" value="Acetyl-CoA synthetase-like"/>
    <property type="match status" value="1"/>
</dbReference>
<dbReference type="Pfam" id="PF00501">
    <property type="entry name" value="AMP-binding"/>
    <property type="match status" value="1"/>
</dbReference>
<dbReference type="Proteomes" id="UP000037136">
    <property type="component" value="Unassembled WGS sequence"/>
</dbReference>
<evidence type="ECO:0000313" key="3">
    <source>
        <dbReference type="EMBL" id="PFH55972.1"/>
    </source>
</evidence>
<protein>
    <recommendedName>
        <fullName evidence="5">AMP-dependent synthetase/ligase domain-containing protein</fullName>
    </recommendedName>
</protein>
<dbReference type="PROSITE" id="PS00455">
    <property type="entry name" value="AMP_BINDING"/>
    <property type="match status" value="1"/>
</dbReference>
<evidence type="ECO:0000259" key="2">
    <source>
        <dbReference type="Pfam" id="PF13193"/>
    </source>
</evidence>
<organism evidence="3 4">
    <name type="scientific">Ophiocordyceps unilateralis</name>
    <name type="common">Zombie-ant fungus</name>
    <name type="synonym">Torrubia unilateralis</name>
    <dbReference type="NCBI Taxonomy" id="268505"/>
    <lineage>
        <taxon>Eukaryota</taxon>
        <taxon>Fungi</taxon>
        <taxon>Dikarya</taxon>
        <taxon>Ascomycota</taxon>
        <taxon>Pezizomycotina</taxon>
        <taxon>Sordariomycetes</taxon>
        <taxon>Hypocreomycetidae</taxon>
        <taxon>Hypocreales</taxon>
        <taxon>Ophiocordycipitaceae</taxon>
        <taxon>Ophiocordyceps</taxon>
    </lineage>
</organism>
<dbReference type="PANTHER" id="PTHR24096">
    <property type="entry name" value="LONG-CHAIN-FATTY-ACID--COA LIGASE"/>
    <property type="match status" value="1"/>
</dbReference>
<accession>A0A2A9P534</accession>
<dbReference type="PANTHER" id="PTHR24096:SF422">
    <property type="entry name" value="BCDNA.GH02901"/>
    <property type="match status" value="1"/>
</dbReference>
<dbReference type="InterPro" id="IPR020845">
    <property type="entry name" value="AMP-binding_CS"/>
</dbReference>
<dbReference type="EMBL" id="LAZP02000700">
    <property type="protein sequence ID" value="PFH55972.1"/>
    <property type="molecule type" value="Genomic_DNA"/>
</dbReference>
<dbReference type="InterPro" id="IPR042099">
    <property type="entry name" value="ANL_N_sf"/>
</dbReference>
<dbReference type="Gene3D" id="3.30.300.30">
    <property type="match status" value="1"/>
</dbReference>
<dbReference type="GO" id="GO:0016405">
    <property type="term" value="F:CoA-ligase activity"/>
    <property type="evidence" value="ECO:0007669"/>
    <property type="project" value="TreeGrafter"/>
</dbReference>
<name>A0A2A9P534_OPHUN</name>
<dbReference type="InterPro" id="IPR045851">
    <property type="entry name" value="AMP-bd_C_sf"/>
</dbReference>
<sequence>MVFLPPASIPELSEPPDSVSVDAFINDTANGRRALAASRNPFTCGISGLSRSAAAIGHRTDCLARALGRRLGFRPRDGTCWDRVIALYSLNAMDYFPVMHAIHRVAGIVTPVSAAFSALELESQLRSSAAVAIFTCAPLLDNARRAARAVAIPDDRIFLLPIPGLGPGSGAHASTDDLVAEAETLPPVEPLGWTKGHGARQTAYLCYSSGTSGLPKGVMISHRNIIANIMQVLAAESLPRKELGIQTQTALGVLPFSHIYGLVLCGLVGQYRGDEMVVLPRWDLDTALAAVQRHRIQQLNVVPPMLVQMMGNRERCSAYDLDSVRWVFSGAAPLGSQLVHRLLGHYPKWRVGQGYGLTESSPGVSITIETDGLVGSSGFLLPGTRAKIVDADGNEVTEYDRPGELFVQSPSVALGYFNNEKASAETFVWDDDGRWLRTGDEVLVRKSSQGNQHFFVIDRIKELIKVKGHQVAPAELEAHLLAHPFVSDCAVIPVSDEAAGEVPKAFVVKAQEATGKADGDVVDALCKHVLDHKARYKALKGGVEFVQVVPKSPSGKILRRLLRDEEAKARVRPTKEIVEYQNRESRTSTVLSCPVQSSPKITTTLPIAITAGNLGHDYRGTDASSNHG</sequence>
<dbReference type="Gene3D" id="3.40.50.12780">
    <property type="entry name" value="N-terminal domain of ligase-like"/>
    <property type="match status" value="1"/>
</dbReference>
<feature type="domain" description="AMP-dependent synthetase/ligase" evidence="1">
    <location>
        <begin position="57"/>
        <end position="417"/>
    </location>
</feature>
<keyword evidence="4" id="KW-1185">Reference proteome</keyword>
<dbReference type="InterPro" id="IPR025110">
    <property type="entry name" value="AMP-bd_C"/>
</dbReference>
<gene>
    <name evidence="3" type="ORF">XA68_17311</name>
</gene>
<dbReference type="OrthoDB" id="6509636at2759"/>
<dbReference type="Pfam" id="PF13193">
    <property type="entry name" value="AMP-binding_C"/>
    <property type="match status" value="1"/>
</dbReference>
<evidence type="ECO:0008006" key="5">
    <source>
        <dbReference type="Google" id="ProtNLM"/>
    </source>
</evidence>
<reference evidence="3 4" key="1">
    <citation type="journal article" date="2015" name="BMC Genomics">
        <title>Gene expression during zombie ant biting behavior reflects the complexity underlying fungal parasitic behavioral manipulation.</title>
        <authorList>
            <person name="de Bekker C."/>
            <person name="Ohm R.A."/>
            <person name="Loreto R.G."/>
            <person name="Sebastian A."/>
            <person name="Albert I."/>
            <person name="Merrow M."/>
            <person name="Brachmann A."/>
            <person name="Hughes D.P."/>
        </authorList>
    </citation>
    <scope>NUCLEOTIDE SEQUENCE [LARGE SCALE GENOMIC DNA]</scope>
    <source>
        <strain evidence="3 4">SC16a</strain>
    </source>
</reference>
<evidence type="ECO:0000259" key="1">
    <source>
        <dbReference type="Pfam" id="PF00501"/>
    </source>
</evidence>
<evidence type="ECO:0000313" key="4">
    <source>
        <dbReference type="Proteomes" id="UP000037136"/>
    </source>
</evidence>
<comment type="caution">
    <text evidence="3">The sequence shown here is derived from an EMBL/GenBank/DDBJ whole genome shotgun (WGS) entry which is preliminary data.</text>
</comment>
<dbReference type="STRING" id="268505.A0A2A9P534"/>
<proteinExistence type="predicted"/>
<dbReference type="AlphaFoldDB" id="A0A2A9P534"/>